<dbReference type="OrthoDB" id="2236369at2"/>
<name>A0A430AEY9_9ENTE</name>
<dbReference type="RefSeq" id="WP_126826527.1">
    <property type="nucleotide sequence ID" value="NZ_JBHLWU010000003.1"/>
</dbReference>
<dbReference type="AlphaFoldDB" id="A0A430AEY9"/>
<comment type="caution">
    <text evidence="1">The sequence shown here is derived from an EMBL/GenBank/DDBJ whole genome shotgun (WGS) entry which is preliminary data.</text>
</comment>
<proteinExistence type="predicted"/>
<reference evidence="1 2" key="1">
    <citation type="submission" date="2017-05" db="EMBL/GenBank/DDBJ databases">
        <title>Vagococcus spp. assemblies.</title>
        <authorList>
            <person name="Gulvik C.A."/>
        </authorList>
    </citation>
    <scope>NUCLEOTIDE SEQUENCE [LARGE SCALE GENOMIC DNA]</scope>
    <source>
        <strain evidence="1 2">DSM 24756</strain>
    </source>
</reference>
<evidence type="ECO:0000313" key="2">
    <source>
        <dbReference type="Proteomes" id="UP000288669"/>
    </source>
</evidence>
<gene>
    <name evidence="1" type="ORF">CBF30_10655</name>
</gene>
<accession>A0A430AEY9</accession>
<keyword evidence="2" id="KW-1185">Reference proteome</keyword>
<sequence>MSVSDKKYNKISEYVYWTDPKHKNYSPAMIEGAVHDFGGSDFEILKVKNNTSNGMQAMAVTPVNKADKVDMSKVVIAYARTNSDDNKDIQTKILIKQHLLKNTKIFCLLATYNIVL</sequence>
<dbReference type="EMBL" id="NGJZ01000004">
    <property type="protein sequence ID" value="RSU06169.1"/>
    <property type="molecule type" value="Genomic_DNA"/>
</dbReference>
<protein>
    <submittedName>
        <fullName evidence="1">Uncharacterized protein</fullName>
    </submittedName>
</protein>
<evidence type="ECO:0000313" key="1">
    <source>
        <dbReference type="EMBL" id="RSU06169.1"/>
    </source>
</evidence>
<dbReference type="Proteomes" id="UP000288669">
    <property type="component" value="Unassembled WGS sequence"/>
</dbReference>
<organism evidence="1 2">
    <name type="scientific">Vagococcus entomophilus</name>
    <dbReference type="NCBI Taxonomy" id="1160095"/>
    <lineage>
        <taxon>Bacteria</taxon>
        <taxon>Bacillati</taxon>
        <taxon>Bacillota</taxon>
        <taxon>Bacilli</taxon>
        <taxon>Lactobacillales</taxon>
        <taxon>Enterococcaceae</taxon>
        <taxon>Vagococcus</taxon>
    </lineage>
</organism>